<dbReference type="SMART" id="SM00822">
    <property type="entry name" value="PKS_KR"/>
    <property type="match status" value="1"/>
</dbReference>
<protein>
    <submittedName>
        <fullName evidence="5">SDR family oxidoreductase</fullName>
    </submittedName>
</protein>
<sequence length="288" mass="30769">MPTMSTKHSSLDGKFAVVTGSTQGLGEAAVRLFAERGAAGIIVSGRNAERGNAVAADLRGGGCQAHFVQADLADVDACRGIVAEADSRFGALDVLVNCGALTVRGNIWDTTPELFDRMIAVNTRAPLLLMQDACKVMRRDGKGGSIVNISSVASFGSEQFLLPYTASKSALNAMTKNVAFAVMRYQIRANAIAVGWMDSPAEDYIQRTFHSRGEDWLEKAEAEQPFGRLLKTDEVARAIAFLASDESGMMTGSLIDFDQSVRGGGPVSKPPPLDDPYWNVGSIDSAWE</sequence>
<name>A0A6B1D486_9CHLR</name>
<dbReference type="PRINTS" id="PR00080">
    <property type="entry name" value="SDRFAMILY"/>
</dbReference>
<dbReference type="PANTHER" id="PTHR24321">
    <property type="entry name" value="DEHYDROGENASES, SHORT CHAIN"/>
    <property type="match status" value="1"/>
</dbReference>
<proteinExistence type="inferred from homology"/>
<comment type="similarity">
    <text evidence="1">Belongs to the short-chain dehydrogenases/reductases (SDR) family.</text>
</comment>
<feature type="domain" description="Ketoreductase" evidence="4">
    <location>
        <begin position="14"/>
        <end position="203"/>
    </location>
</feature>
<dbReference type="GO" id="GO:0016491">
    <property type="term" value="F:oxidoreductase activity"/>
    <property type="evidence" value="ECO:0007669"/>
    <property type="project" value="UniProtKB-KW"/>
</dbReference>
<dbReference type="CDD" id="cd05233">
    <property type="entry name" value="SDR_c"/>
    <property type="match status" value="1"/>
</dbReference>
<dbReference type="InterPro" id="IPR057326">
    <property type="entry name" value="KR_dom"/>
</dbReference>
<keyword evidence="2" id="KW-0560">Oxidoreductase</keyword>
<keyword evidence="3" id="KW-0520">NAD</keyword>
<reference evidence="5" key="1">
    <citation type="submission" date="2019-09" db="EMBL/GenBank/DDBJ databases">
        <title>Characterisation of the sponge microbiome using genome-centric metagenomics.</title>
        <authorList>
            <person name="Engelberts J.P."/>
            <person name="Robbins S.J."/>
            <person name="De Goeij J.M."/>
            <person name="Aranda M."/>
            <person name="Bell S.C."/>
            <person name="Webster N.S."/>
        </authorList>
    </citation>
    <scope>NUCLEOTIDE SEQUENCE</scope>
    <source>
        <strain evidence="5">SB0661_bin_32</strain>
    </source>
</reference>
<organism evidence="5">
    <name type="scientific">Caldilineaceae bacterium SB0661_bin_32</name>
    <dbReference type="NCBI Taxonomy" id="2605255"/>
    <lineage>
        <taxon>Bacteria</taxon>
        <taxon>Bacillati</taxon>
        <taxon>Chloroflexota</taxon>
        <taxon>Caldilineae</taxon>
        <taxon>Caldilineales</taxon>
        <taxon>Caldilineaceae</taxon>
    </lineage>
</organism>
<dbReference type="NCBIfam" id="NF004847">
    <property type="entry name" value="PRK06198.1"/>
    <property type="match status" value="1"/>
</dbReference>
<evidence type="ECO:0000256" key="1">
    <source>
        <dbReference type="ARBA" id="ARBA00006484"/>
    </source>
</evidence>
<dbReference type="AlphaFoldDB" id="A0A6B1D486"/>
<evidence type="ECO:0000256" key="2">
    <source>
        <dbReference type="ARBA" id="ARBA00023002"/>
    </source>
</evidence>
<dbReference type="PANTHER" id="PTHR24321:SF8">
    <property type="entry name" value="ESTRADIOL 17-BETA-DEHYDROGENASE 8-RELATED"/>
    <property type="match status" value="1"/>
</dbReference>
<dbReference type="SUPFAM" id="SSF51735">
    <property type="entry name" value="NAD(P)-binding Rossmann-fold domains"/>
    <property type="match status" value="1"/>
</dbReference>
<dbReference type="InterPro" id="IPR020904">
    <property type="entry name" value="Sc_DH/Rdtase_CS"/>
</dbReference>
<evidence type="ECO:0000313" key="5">
    <source>
        <dbReference type="EMBL" id="MYC94364.1"/>
    </source>
</evidence>
<comment type="caution">
    <text evidence="5">The sequence shown here is derived from an EMBL/GenBank/DDBJ whole genome shotgun (WGS) entry which is preliminary data.</text>
</comment>
<accession>A0A6B1D486</accession>
<dbReference type="FunFam" id="3.40.50.720:FF:000084">
    <property type="entry name" value="Short-chain dehydrogenase reductase"/>
    <property type="match status" value="1"/>
</dbReference>
<dbReference type="Gene3D" id="3.40.50.720">
    <property type="entry name" value="NAD(P)-binding Rossmann-like Domain"/>
    <property type="match status" value="1"/>
</dbReference>
<evidence type="ECO:0000256" key="3">
    <source>
        <dbReference type="ARBA" id="ARBA00023027"/>
    </source>
</evidence>
<dbReference type="PRINTS" id="PR00081">
    <property type="entry name" value="GDHRDH"/>
</dbReference>
<gene>
    <name evidence="5" type="ORF">F4X14_05275</name>
</gene>
<evidence type="ECO:0000259" key="4">
    <source>
        <dbReference type="SMART" id="SM00822"/>
    </source>
</evidence>
<dbReference type="InterPro" id="IPR036291">
    <property type="entry name" value="NAD(P)-bd_dom_sf"/>
</dbReference>
<dbReference type="PROSITE" id="PS00061">
    <property type="entry name" value="ADH_SHORT"/>
    <property type="match status" value="1"/>
</dbReference>
<dbReference type="EMBL" id="VXMH01000024">
    <property type="protein sequence ID" value="MYC94364.1"/>
    <property type="molecule type" value="Genomic_DNA"/>
</dbReference>
<dbReference type="Pfam" id="PF13561">
    <property type="entry name" value="adh_short_C2"/>
    <property type="match status" value="1"/>
</dbReference>
<dbReference type="InterPro" id="IPR002347">
    <property type="entry name" value="SDR_fam"/>
</dbReference>